<name>L7FBZ6_STRT8</name>
<reference evidence="2 3" key="1">
    <citation type="journal article" date="2011" name="Plasmid">
        <title>Streptomyces turgidiscabies Car8 contains a modular pathogenicity island that shares virulence genes with other actinobacterial plant pathogens.</title>
        <authorList>
            <person name="Huguet-Tapia J.C."/>
            <person name="Badger J.H."/>
            <person name="Loria R."/>
            <person name="Pettis G.S."/>
        </authorList>
    </citation>
    <scope>NUCLEOTIDE SEQUENCE [LARGE SCALE GENOMIC DNA]</scope>
    <source>
        <strain evidence="2 3">Car8</strain>
    </source>
</reference>
<dbReference type="PATRIC" id="fig|698760.3.peg.2622"/>
<sequence>MRRCDLGGSGVRLAHGPQSSIDRLCQRLEMKNPLAQEGTPRRCRPRFVSGRD</sequence>
<feature type="region of interest" description="Disordered" evidence="1">
    <location>
        <begin position="32"/>
        <end position="52"/>
    </location>
</feature>
<evidence type="ECO:0000313" key="2">
    <source>
        <dbReference type="EMBL" id="ELP68654.1"/>
    </source>
</evidence>
<proteinExistence type="predicted"/>
<organism evidence="2 3">
    <name type="scientific">Streptomyces turgidiscabies (strain Car8)</name>
    <dbReference type="NCBI Taxonomy" id="698760"/>
    <lineage>
        <taxon>Bacteria</taxon>
        <taxon>Bacillati</taxon>
        <taxon>Actinomycetota</taxon>
        <taxon>Actinomycetes</taxon>
        <taxon>Kitasatosporales</taxon>
        <taxon>Streptomycetaceae</taxon>
        <taxon>Streptomyces</taxon>
    </lineage>
</organism>
<accession>L7FBZ6</accession>
<protein>
    <submittedName>
        <fullName evidence="2">Uncharacterized protein</fullName>
    </submittedName>
</protein>
<evidence type="ECO:0000256" key="1">
    <source>
        <dbReference type="SAM" id="MobiDB-lite"/>
    </source>
</evidence>
<dbReference type="AlphaFoldDB" id="L7FBZ6"/>
<evidence type="ECO:0000313" key="3">
    <source>
        <dbReference type="Proteomes" id="UP000010931"/>
    </source>
</evidence>
<dbReference type="EMBL" id="AEJB01000207">
    <property type="protein sequence ID" value="ELP68654.1"/>
    <property type="molecule type" value="Genomic_DNA"/>
</dbReference>
<keyword evidence="3" id="KW-1185">Reference proteome</keyword>
<gene>
    <name evidence="2" type="ORF">STRTUCAR8_03886</name>
</gene>
<dbReference type="Proteomes" id="UP000010931">
    <property type="component" value="Unassembled WGS sequence"/>
</dbReference>
<comment type="caution">
    <text evidence="2">The sequence shown here is derived from an EMBL/GenBank/DDBJ whole genome shotgun (WGS) entry which is preliminary data.</text>
</comment>